<comment type="caution">
    <text evidence="2">The sequence shown here is derived from an EMBL/GenBank/DDBJ whole genome shotgun (WGS) entry which is preliminary data.</text>
</comment>
<dbReference type="Pfam" id="PF04149">
    <property type="entry name" value="DUF397"/>
    <property type="match status" value="1"/>
</dbReference>
<evidence type="ECO:0000259" key="1">
    <source>
        <dbReference type="Pfam" id="PF04149"/>
    </source>
</evidence>
<dbReference type="AlphaFoldDB" id="A0A2N3XXD4"/>
<accession>A0A2N3XXD4</accession>
<dbReference type="EMBL" id="PJNB01000001">
    <property type="protein sequence ID" value="PKW15291.1"/>
    <property type="molecule type" value="Genomic_DNA"/>
</dbReference>
<sequence length="71" mass="7652">MMKLVVNGAELGFVKATRSHIDGKECLHVAADGDNVHLVESDNKAVILSTTRVKFAAFVDGARKGEFDFAC</sequence>
<reference evidence="2" key="1">
    <citation type="submission" date="2017-12" db="EMBL/GenBank/DDBJ databases">
        <title>Sequencing the genomes of 1000 Actinobacteria strains.</title>
        <authorList>
            <person name="Klenk H.-P."/>
        </authorList>
    </citation>
    <scope>NUCLEOTIDE SEQUENCE [LARGE SCALE GENOMIC DNA]</scope>
    <source>
        <strain evidence="2">DSM 44228</strain>
    </source>
</reference>
<dbReference type="RefSeq" id="WP_010694997.1">
    <property type="nucleotide sequence ID" value="NZ_CP061007.1"/>
</dbReference>
<evidence type="ECO:0000313" key="2">
    <source>
        <dbReference type="EMBL" id="PKW15291.1"/>
    </source>
</evidence>
<name>A0A2N3XXD4_SACSN</name>
<proteinExistence type="predicted"/>
<protein>
    <submittedName>
        <fullName evidence="2">Uncharacterized protein DUF397</fullName>
    </submittedName>
</protein>
<evidence type="ECO:0000313" key="3">
    <source>
        <dbReference type="Proteomes" id="UP000233786"/>
    </source>
</evidence>
<organism evidence="2 3">
    <name type="scientific">Saccharopolyspora spinosa</name>
    <dbReference type="NCBI Taxonomy" id="60894"/>
    <lineage>
        <taxon>Bacteria</taxon>
        <taxon>Bacillati</taxon>
        <taxon>Actinomycetota</taxon>
        <taxon>Actinomycetes</taxon>
        <taxon>Pseudonocardiales</taxon>
        <taxon>Pseudonocardiaceae</taxon>
        <taxon>Saccharopolyspora</taxon>
    </lineage>
</organism>
<feature type="domain" description="DUF397" evidence="1">
    <location>
        <begin position="13"/>
        <end position="63"/>
    </location>
</feature>
<dbReference type="OrthoDB" id="3402668at2"/>
<dbReference type="Proteomes" id="UP000233786">
    <property type="component" value="Unassembled WGS sequence"/>
</dbReference>
<dbReference type="InterPro" id="IPR007278">
    <property type="entry name" value="DUF397"/>
</dbReference>
<keyword evidence="3" id="KW-1185">Reference proteome</keyword>
<gene>
    <name evidence="2" type="ORF">A8926_2984</name>
</gene>